<name>D6GRP2_FILAD</name>
<evidence type="ECO:0000313" key="3">
    <source>
        <dbReference type="Proteomes" id="UP000007468"/>
    </source>
</evidence>
<evidence type="ECO:0000256" key="1">
    <source>
        <dbReference type="SAM" id="Phobius"/>
    </source>
</evidence>
<evidence type="ECO:0008006" key="4">
    <source>
        <dbReference type="Google" id="ProtNLM"/>
    </source>
</evidence>
<protein>
    <recommendedName>
        <fullName evidence="4">Succinate dehydrogenase</fullName>
    </recommendedName>
</protein>
<proteinExistence type="predicted"/>
<evidence type="ECO:0000313" key="2">
    <source>
        <dbReference type="EMBL" id="EFE28333.1"/>
    </source>
</evidence>
<dbReference type="Proteomes" id="UP000007468">
    <property type="component" value="Chromosome"/>
</dbReference>
<feature type="transmembrane region" description="Helical" evidence="1">
    <location>
        <begin position="7"/>
        <end position="26"/>
    </location>
</feature>
<dbReference type="InterPro" id="IPR043753">
    <property type="entry name" value="DUF5699"/>
</dbReference>
<dbReference type="KEGG" id="faa:HMPREF0389_00248"/>
<reference evidence="3" key="1">
    <citation type="submission" date="2010-12" db="EMBL/GenBank/DDBJ databases">
        <title>The genome sequence of Filifactor alocis strain ATCC 35896.</title>
        <authorList>
            <consortium name="The Broad Institute Genome Sequencing Platform"/>
            <person name="Ward D."/>
            <person name="Earl A."/>
            <person name="Feldgarden M."/>
            <person name="Young S.K."/>
            <person name="Gargeya S."/>
            <person name="Zeng Q."/>
            <person name="Alvarado L."/>
            <person name="Berlin A."/>
            <person name="Bochicchio J."/>
            <person name="Chapman S.B."/>
            <person name="Chen Z."/>
            <person name="Freedman E."/>
            <person name="Gellesch M."/>
            <person name="Goldberg J."/>
            <person name="Griggs A."/>
            <person name="Gujja S."/>
            <person name="Heilman E."/>
            <person name="Heiman D."/>
            <person name="Howarth C."/>
            <person name="Mehta T."/>
            <person name="Neiman D."/>
            <person name="Pearson M."/>
            <person name="Roberts A."/>
            <person name="Saif S."/>
            <person name="Shea T."/>
            <person name="Shenoy N."/>
            <person name="Sisk P."/>
            <person name="Stolte C."/>
            <person name="Sykes S."/>
            <person name="White J."/>
            <person name="Yandava C."/>
            <person name="Izard J."/>
            <person name="Blanton J.M."/>
            <person name="Baranova O.V."/>
            <person name="Tanner A.C."/>
            <person name="Dewhirst F.E."/>
            <person name="Haas B."/>
            <person name="Nusbaum C."/>
            <person name="Birren B."/>
        </authorList>
    </citation>
    <scope>NUCLEOTIDE SEQUENCE [LARGE SCALE GENOMIC DNA]</scope>
    <source>
        <strain evidence="3">ATCC 35896 / D40 B5</strain>
    </source>
</reference>
<dbReference type="AlphaFoldDB" id="D6GRP2"/>
<keyword evidence="1" id="KW-0812">Transmembrane</keyword>
<feature type="transmembrane region" description="Helical" evidence="1">
    <location>
        <begin position="58"/>
        <end position="80"/>
    </location>
</feature>
<sequence length="93" mass="10444">MRILFKLLLWPLVLVLSFIVAFGRFLCTFSSILLSVLSGLFFFFAVGNLIMGEKEAAAGLLLIGFFISPFGLPALALWMVEKLDDLKEMIREL</sequence>
<dbReference type="eggNOG" id="ENOG5031RS7">
    <property type="taxonomic scope" value="Bacteria"/>
</dbReference>
<feature type="transmembrane region" description="Helical" evidence="1">
    <location>
        <begin position="32"/>
        <end position="51"/>
    </location>
</feature>
<organism evidence="2 3">
    <name type="scientific">Filifactor alocis (strain ATCC 35896 / CCUG 47790 / D40 B5)</name>
    <name type="common">Fusobacterium alocis</name>
    <dbReference type="NCBI Taxonomy" id="546269"/>
    <lineage>
        <taxon>Bacteria</taxon>
        <taxon>Bacillati</taxon>
        <taxon>Bacillota</taxon>
        <taxon>Clostridia</taxon>
        <taxon>Peptostreptococcales</taxon>
        <taxon>Filifactoraceae</taxon>
        <taxon>Filifactor</taxon>
    </lineage>
</organism>
<dbReference type="RefSeq" id="WP_014262058.1">
    <property type="nucleotide sequence ID" value="NC_016630.1"/>
</dbReference>
<gene>
    <name evidence="2" type="ordered locus">HMPREF0389_00248</name>
</gene>
<dbReference type="Pfam" id="PF18956">
    <property type="entry name" value="DUF5699"/>
    <property type="match status" value="1"/>
</dbReference>
<keyword evidence="1" id="KW-1133">Transmembrane helix</keyword>
<dbReference type="EMBL" id="CP002390">
    <property type="protein sequence ID" value="EFE28333.1"/>
    <property type="molecule type" value="Genomic_DNA"/>
</dbReference>
<keyword evidence="1" id="KW-0472">Membrane</keyword>
<accession>D6GRP2</accession>
<keyword evidence="3" id="KW-1185">Reference proteome</keyword>
<dbReference type="OrthoDB" id="95627at2"/>
<dbReference type="STRING" id="546269.HMPREF0389_00248"/>